<proteinExistence type="predicted"/>
<sequence>MKDILLLVIVLVVWIALQKFILPRFGIQT</sequence>
<evidence type="ECO:0000313" key="2">
    <source>
        <dbReference type="Proteomes" id="UP001295463"/>
    </source>
</evidence>
<accession>A0ABM9D9D2</accession>
<name>A0ABM9D9D2_9BACT</name>
<gene>
    <name evidence="1" type="ORF">GEAMG1_1167</name>
</gene>
<protein>
    <submittedName>
        <fullName evidence="1">Uncharacterized protein</fullName>
    </submittedName>
</protein>
<evidence type="ECO:0000313" key="1">
    <source>
        <dbReference type="EMBL" id="CAH2030981.1"/>
    </source>
</evidence>
<dbReference type="Proteomes" id="UP001295463">
    <property type="component" value="Chromosome"/>
</dbReference>
<reference evidence="1 2" key="1">
    <citation type="submission" date="2022-03" db="EMBL/GenBank/DDBJ databases">
        <authorList>
            <person name="Koch H."/>
        </authorList>
    </citation>
    <scope>NUCLEOTIDE SEQUENCE [LARGE SCALE GENOMIC DNA]</scope>
    <source>
        <strain evidence="1 2">G1</strain>
    </source>
</reference>
<organism evidence="1 2">
    <name type="scientific">Trichlorobacter ammonificans</name>
    <dbReference type="NCBI Taxonomy" id="2916410"/>
    <lineage>
        <taxon>Bacteria</taxon>
        <taxon>Pseudomonadati</taxon>
        <taxon>Thermodesulfobacteriota</taxon>
        <taxon>Desulfuromonadia</taxon>
        <taxon>Geobacterales</taxon>
        <taxon>Geobacteraceae</taxon>
        <taxon>Trichlorobacter</taxon>
    </lineage>
</organism>
<keyword evidence="2" id="KW-1185">Reference proteome</keyword>
<dbReference type="EMBL" id="OW150024">
    <property type="protein sequence ID" value="CAH2030981.1"/>
    <property type="molecule type" value="Genomic_DNA"/>
</dbReference>